<dbReference type="InterPro" id="IPR046618">
    <property type="entry name" value="DUF6731"/>
</dbReference>
<dbReference type="Pfam" id="PF20505">
    <property type="entry name" value="DUF6731"/>
    <property type="match status" value="1"/>
</dbReference>
<organism evidence="1 2">
    <name type="scientific">Streptococcus canis</name>
    <dbReference type="NCBI Taxonomy" id="1329"/>
    <lineage>
        <taxon>Bacteria</taxon>
        <taxon>Bacillati</taxon>
        <taxon>Bacillota</taxon>
        <taxon>Bacilli</taxon>
        <taxon>Lactobacillales</taxon>
        <taxon>Streptococcaceae</taxon>
        <taxon>Streptococcus</taxon>
    </lineage>
</organism>
<gene>
    <name evidence="1" type="ORF">FMV2238Y02_24060</name>
</gene>
<dbReference type="RefSeq" id="WP_125075044.1">
    <property type="nucleotide sequence ID" value="NZ_CP053792.1"/>
</dbReference>
<accession>A0A3P5XTR1</accession>
<proteinExistence type="predicted"/>
<reference evidence="1 2" key="1">
    <citation type="submission" date="2018-10" db="EMBL/GenBank/DDBJ databases">
        <authorList>
            <consortium name="Molecular Microbiology and Infection Unit (UMMI)"/>
            <person name="Machado M."/>
        </authorList>
    </citation>
    <scope>NUCLEOTIDE SEQUENCE [LARGE SCALE GENOMIC DNA]</scope>
    <source>
        <strain evidence="1">FMV2238.02</strain>
    </source>
</reference>
<evidence type="ECO:0000313" key="2">
    <source>
        <dbReference type="Proteomes" id="UP000280759"/>
    </source>
</evidence>
<dbReference type="EMBL" id="UXEP01000086">
    <property type="protein sequence ID" value="VDC43941.1"/>
    <property type="molecule type" value="Genomic_DNA"/>
</dbReference>
<protein>
    <submittedName>
        <fullName evidence="1">Uncharacterized protein</fullName>
    </submittedName>
</protein>
<keyword evidence="2" id="KW-1185">Reference proteome</keyword>
<sequence>MTKTKQVRFYFHKVVYKGNPLDLSKVFDEVAQNYKKNSERYTFEISDDKYKLERIVQPNDMEPYYHLVVEELRDFNFPSKTKITGESQDLGLAEDEFLGEKMSALYDSENAIFMLQVNRNSISVNKFEFFLSALLEMLNYDCDIRLPVIIQSDAEKVARSFTGYKHVAIKMGQNTKPTNNFDLISIVQNAISSSKDSSLFDIEISLTAKKDKTRGGEYLPDSIVREVMSINRDGVKKLNVRGRNLDEHIETVDLISNKIVEIIYFPYDEKRTLNPASVFSEMSLKYSDNKYKVLRNK</sequence>
<dbReference type="AlphaFoldDB" id="A0A3P5XTR1"/>
<name>A0A3P5XTR1_STRCB</name>
<dbReference type="Proteomes" id="UP000280759">
    <property type="component" value="Unassembled WGS sequence"/>
</dbReference>
<evidence type="ECO:0000313" key="1">
    <source>
        <dbReference type="EMBL" id="VDC43941.1"/>
    </source>
</evidence>